<accession>F0YAF7</accession>
<dbReference type="OMA" id="FHHMVMG"/>
<dbReference type="KEGG" id="aaf:AURANDRAFT_14688"/>
<dbReference type="SFLD" id="SFLDG01129">
    <property type="entry name" value="C1.5:_HAD__Beta-PGM__Phosphata"/>
    <property type="match status" value="1"/>
</dbReference>
<dbReference type="InterPro" id="IPR023198">
    <property type="entry name" value="PGP-like_dom2"/>
</dbReference>
<dbReference type="SUPFAM" id="SSF56784">
    <property type="entry name" value="HAD-like"/>
    <property type="match status" value="1"/>
</dbReference>
<keyword evidence="2" id="KW-1185">Reference proteome</keyword>
<feature type="non-terminal residue" evidence="1">
    <location>
        <position position="192"/>
    </location>
</feature>
<dbReference type="eggNOG" id="KOG2914">
    <property type="taxonomic scope" value="Eukaryota"/>
</dbReference>
<dbReference type="Pfam" id="PF00702">
    <property type="entry name" value="Hydrolase"/>
    <property type="match status" value="1"/>
</dbReference>
<dbReference type="SFLD" id="SFLDS00003">
    <property type="entry name" value="Haloacid_Dehalogenase"/>
    <property type="match status" value="1"/>
</dbReference>
<evidence type="ECO:0000313" key="1">
    <source>
        <dbReference type="EMBL" id="EGB07922.1"/>
    </source>
</evidence>
<dbReference type="EMBL" id="GL833129">
    <property type="protein sequence ID" value="EGB07922.1"/>
    <property type="molecule type" value="Genomic_DNA"/>
</dbReference>
<dbReference type="RefSeq" id="XP_009037296.1">
    <property type="nucleotide sequence ID" value="XM_009039048.1"/>
</dbReference>
<dbReference type="SFLD" id="SFLDG01135">
    <property type="entry name" value="C1.5.6:_HAD__Beta-PGM__Phospha"/>
    <property type="match status" value="1"/>
</dbReference>
<name>F0YAF7_AURAN</name>
<protein>
    <submittedName>
        <fullName evidence="1">Uncharacterized protein</fullName>
    </submittedName>
</protein>
<feature type="non-terminal residue" evidence="1">
    <location>
        <position position="1"/>
    </location>
</feature>
<dbReference type="GO" id="GO:0016791">
    <property type="term" value="F:phosphatase activity"/>
    <property type="evidence" value="ECO:0007669"/>
    <property type="project" value="TreeGrafter"/>
</dbReference>
<dbReference type="Gene3D" id="1.10.150.240">
    <property type="entry name" value="Putative phosphatase, domain 2"/>
    <property type="match status" value="1"/>
</dbReference>
<dbReference type="InterPro" id="IPR006439">
    <property type="entry name" value="HAD-SF_hydro_IA"/>
</dbReference>
<evidence type="ECO:0000313" key="2">
    <source>
        <dbReference type="Proteomes" id="UP000002729"/>
    </source>
</evidence>
<proteinExistence type="predicted"/>
<dbReference type="NCBIfam" id="TIGR01509">
    <property type="entry name" value="HAD-SF-IA-v3"/>
    <property type="match status" value="1"/>
</dbReference>
<sequence>IDAVIFDLDGTLLDYEGLSHELLKAPLEARGVEGFTWDLQASIVGSRPERWSEQILEALDVPRDVLTPEAYVADYMAELEGRYGEIEPIAGAQKLVDALLARGVPLALATSTPRASFDKKMAHHPELLYAMSAVVTGDDVRHGKPAPDAFVRAAERLGVDPARCVVFEDSPLGIRGARAAGCFTVALPDARM</sequence>
<dbReference type="InterPro" id="IPR023214">
    <property type="entry name" value="HAD_sf"/>
</dbReference>
<dbReference type="PANTHER" id="PTHR18901">
    <property type="entry name" value="2-DEOXYGLUCOSE-6-PHOSPHATE PHOSPHATASE 2"/>
    <property type="match status" value="1"/>
</dbReference>
<reference evidence="1 2" key="1">
    <citation type="journal article" date="2011" name="Proc. Natl. Acad. Sci. U.S.A.">
        <title>Niche of harmful alga Aureococcus anophagefferens revealed through ecogenomics.</title>
        <authorList>
            <person name="Gobler C.J."/>
            <person name="Berry D.L."/>
            <person name="Dyhrman S.T."/>
            <person name="Wilhelm S.W."/>
            <person name="Salamov A."/>
            <person name="Lobanov A.V."/>
            <person name="Zhang Y."/>
            <person name="Collier J.L."/>
            <person name="Wurch L.L."/>
            <person name="Kustka A.B."/>
            <person name="Dill B.D."/>
            <person name="Shah M."/>
            <person name="VerBerkmoes N.C."/>
            <person name="Kuo A."/>
            <person name="Terry A."/>
            <person name="Pangilinan J."/>
            <person name="Lindquist E.A."/>
            <person name="Lucas S."/>
            <person name="Paulsen I.T."/>
            <person name="Hattenrath-Lehmann T.K."/>
            <person name="Talmage S.C."/>
            <person name="Walker E.A."/>
            <person name="Koch F."/>
            <person name="Burson A.M."/>
            <person name="Marcoval M.A."/>
            <person name="Tang Y.Z."/>
            <person name="Lecleir G.R."/>
            <person name="Coyne K.J."/>
            <person name="Berg G.M."/>
            <person name="Bertrand E.M."/>
            <person name="Saito M.A."/>
            <person name="Gladyshev V.N."/>
            <person name="Grigoriev I.V."/>
        </authorList>
    </citation>
    <scope>NUCLEOTIDE SEQUENCE [LARGE SCALE GENOMIC DNA]</scope>
    <source>
        <strain evidence="2">CCMP 1984</strain>
    </source>
</reference>
<dbReference type="InParanoid" id="F0YAF7"/>
<dbReference type="GeneID" id="20218423"/>
<dbReference type="AlphaFoldDB" id="F0YAF7"/>
<gene>
    <name evidence="1" type="ORF">AURANDRAFT_14688</name>
</gene>
<organism evidence="2">
    <name type="scientific">Aureococcus anophagefferens</name>
    <name type="common">Harmful bloom alga</name>
    <dbReference type="NCBI Taxonomy" id="44056"/>
    <lineage>
        <taxon>Eukaryota</taxon>
        <taxon>Sar</taxon>
        <taxon>Stramenopiles</taxon>
        <taxon>Ochrophyta</taxon>
        <taxon>Pelagophyceae</taxon>
        <taxon>Pelagomonadales</taxon>
        <taxon>Pelagomonadaceae</taxon>
        <taxon>Aureococcus</taxon>
    </lineage>
</organism>
<dbReference type="Gene3D" id="3.40.50.1000">
    <property type="entry name" value="HAD superfamily/HAD-like"/>
    <property type="match status" value="1"/>
</dbReference>
<dbReference type="InterPro" id="IPR036412">
    <property type="entry name" value="HAD-like_sf"/>
</dbReference>
<dbReference type="OrthoDB" id="40579at2759"/>
<dbReference type="PANTHER" id="PTHR18901:SF38">
    <property type="entry name" value="PSEUDOURIDINE-5'-PHOSPHATASE"/>
    <property type="match status" value="1"/>
</dbReference>
<dbReference type="Proteomes" id="UP000002729">
    <property type="component" value="Unassembled WGS sequence"/>
</dbReference>